<accession>A0ABU5Y7Z3</accession>
<evidence type="ECO:0008006" key="3">
    <source>
        <dbReference type="Google" id="ProtNLM"/>
    </source>
</evidence>
<sequence>MKRYTEKYISIWKDPLWVMCPKCQGIAHITYTQEGAEVQCTNCSFHTIQKDLQYFEAIAALNCPNCGTPIKYSQKRLKEKRELVMVECTHCHQTHEVKPRYETYYEPFPSEDSGLWCDDIFALPYYFQENVRGNLFWAKNLTHLNVMEDYISSDLREREGMTMVAKLPTFVKLRKNRALLLKILRRWKEQLQLPQTDTPLKPSIMLFFQEKEINITSYLEGLDFYGSYRHITIHTFHKKGTRHWTQFVRNNRLLRALSKEECADIPLEKPECFLVEYSNADFGKEVFTHFLQRYLQTNPPGSLYIDMGDTLYSDQELYSFLFKYPDWDWNKDRQ</sequence>
<gene>
    <name evidence="1" type="ORF">VJJ49_04845</name>
</gene>
<reference evidence="1 2" key="1">
    <citation type="submission" date="2023-12" db="EMBL/GenBank/DDBJ databases">
        <title>Genomic sequences of Capnocytophaga and Parvimonas strains.</title>
        <authorList>
            <person name="Watt R.M."/>
            <person name="Wang M."/>
            <person name="Yang T."/>
            <person name="Tong W.M."/>
        </authorList>
    </citation>
    <scope>NUCLEOTIDE SEQUENCE [LARGE SCALE GENOMIC DNA]</scope>
    <source>
        <strain evidence="1 2">CCUG 13156</strain>
    </source>
</reference>
<comment type="caution">
    <text evidence="1">The sequence shown here is derived from an EMBL/GenBank/DDBJ whole genome shotgun (WGS) entry which is preliminary data.</text>
</comment>
<dbReference type="EMBL" id="JAYKBV010000005">
    <property type="protein sequence ID" value="MEB3040022.1"/>
    <property type="molecule type" value="Genomic_DNA"/>
</dbReference>
<keyword evidence="2" id="KW-1185">Reference proteome</keyword>
<dbReference type="Proteomes" id="UP001324270">
    <property type="component" value="Unassembled WGS sequence"/>
</dbReference>
<name>A0ABU5Y7Z3_9FLAO</name>
<dbReference type="RefSeq" id="WP_323979152.1">
    <property type="nucleotide sequence ID" value="NZ_JAYKBV010000005.1"/>
</dbReference>
<organism evidence="1 2">
    <name type="scientific">Capnocytophaga gingivalis</name>
    <dbReference type="NCBI Taxonomy" id="1017"/>
    <lineage>
        <taxon>Bacteria</taxon>
        <taxon>Pseudomonadati</taxon>
        <taxon>Bacteroidota</taxon>
        <taxon>Flavobacteriia</taxon>
        <taxon>Flavobacteriales</taxon>
        <taxon>Flavobacteriaceae</taxon>
        <taxon>Capnocytophaga</taxon>
    </lineage>
</organism>
<evidence type="ECO:0000313" key="1">
    <source>
        <dbReference type="EMBL" id="MEB3040022.1"/>
    </source>
</evidence>
<evidence type="ECO:0000313" key="2">
    <source>
        <dbReference type="Proteomes" id="UP001324270"/>
    </source>
</evidence>
<proteinExistence type="predicted"/>
<protein>
    <recommendedName>
        <fullName evidence="3">TFIIB-type zinc ribbon-containing protein</fullName>
    </recommendedName>
</protein>